<dbReference type="Proteomes" id="UP000199705">
    <property type="component" value="Unassembled WGS sequence"/>
</dbReference>
<dbReference type="InterPro" id="IPR037883">
    <property type="entry name" value="Knr4/Smi1-like_sf"/>
</dbReference>
<dbReference type="SUPFAM" id="SSF160631">
    <property type="entry name" value="SMI1/KNR4-like"/>
    <property type="match status" value="1"/>
</dbReference>
<accession>A0A1G8M1W2</accession>
<protein>
    <recommendedName>
        <fullName evidence="3">SMI1/KNR4 family protein</fullName>
    </recommendedName>
</protein>
<organism evidence="1 2">
    <name type="scientific">Mucilaginibacter gossypii</name>
    <dbReference type="NCBI Taxonomy" id="551996"/>
    <lineage>
        <taxon>Bacteria</taxon>
        <taxon>Pseudomonadati</taxon>
        <taxon>Bacteroidota</taxon>
        <taxon>Sphingobacteriia</taxon>
        <taxon>Sphingobacteriales</taxon>
        <taxon>Sphingobacteriaceae</taxon>
        <taxon>Mucilaginibacter</taxon>
    </lineage>
</organism>
<name>A0A1G8M1W2_9SPHI</name>
<dbReference type="STRING" id="551996.SAMN05192573_12533"/>
<sequence length="161" mass="18344">MEIKYMKVLNDNLSVTAAYTGVKEVVSPISVEEIIALENKYNGGRLFPAALRELLFLAGGYCYVLDYGMNDSQEQMQQSSRKYMTVFGRNRVIARPFYVIDVYNTGDQFVFVYLDEGKDDPDVYEALIGYRLNDWIHLVKSPLSALIDGRIKRFLSGGNPF</sequence>
<evidence type="ECO:0008006" key="3">
    <source>
        <dbReference type="Google" id="ProtNLM"/>
    </source>
</evidence>
<evidence type="ECO:0000313" key="1">
    <source>
        <dbReference type="EMBL" id="SDI61380.1"/>
    </source>
</evidence>
<dbReference type="AlphaFoldDB" id="A0A1G8M1W2"/>
<dbReference type="RefSeq" id="WP_091175682.1">
    <property type="nucleotide sequence ID" value="NZ_FNCG01000025.1"/>
</dbReference>
<keyword evidence="2" id="KW-1185">Reference proteome</keyword>
<gene>
    <name evidence="1" type="ORF">SAMN05192573_12533</name>
</gene>
<proteinExistence type="predicted"/>
<reference evidence="2" key="1">
    <citation type="submission" date="2016-10" db="EMBL/GenBank/DDBJ databases">
        <authorList>
            <person name="Varghese N."/>
            <person name="Submissions S."/>
        </authorList>
    </citation>
    <scope>NUCLEOTIDE SEQUENCE [LARGE SCALE GENOMIC DNA]</scope>
    <source>
        <strain evidence="2">Gh-67</strain>
    </source>
</reference>
<dbReference type="EMBL" id="FNCG01000025">
    <property type="protein sequence ID" value="SDI61380.1"/>
    <property type="molecule type" value="Genomic_DNA"/>
</dbReference>
<evidence type="ECO:0000313" key="2">
    <source>
        <dbReference type="Proteomes" id="UP000199705"/>
    </source>
</evidence>